<evidence type="ECO:0000313" key="1">
    <source>
        <dbReference type="EMBL" id="SIS51323.1"/>
    </source>
</evidence>
<reference evidence="2" key="1">
    <citation type="submission" date="2017-01" db="EMBL/GenBank/DDBJ databases">
        <authorList>
            <person name="Varghese N."/>
            <person name="Submissions S."/>
        </authorList>
    </citation>
    <scope>NUCLEOTIDE SEQUENCE [LARGE SCALE GENOMIC DNA]</scope>
    <source>
        <strain evidence="2">DSM 44531</strain>
    </source>
</reference>
<dbReference type="AlphaFoldDB" id="A0A1N7JPN2"/>
<dbReference type="RefSeq" id="WP_076599627.1">
    <property type="nucleotide sequence ID" value="NZ_CP046976.1"/>
</dbReference>
<dbReference type="Proteomes" id="UP000186292">
    <property type="component" value="Unassembled WGS sequence"/>
</dbReference>
<evidence type="ECO:0000313" key="2">
    <source>
        <dbReference type="Proteomes" id="UP000186292"/>
    </source>
</evidence>
<gene>
    <name evidence="1" type="ORF">SAMN05444817_11017</name>
</gene>
<name>A0A1N7JPN2_9CORY</name>
<organism evidence="1 2">
    <name type="scientific">Corynebacterium appendicis CIP 107643</name>
    <dbReference type="NCBI Taxonomy" id="1161099"/>
    <lineage>
        <taxon>Bacteria</taxon>
        <taxon>Bacillati</taxon>
        <taxon>Actinomycetota</taxon>
        <taxon>Actinomycetes</taxon>
        <taxon>Mycobacteriales</taxon>
        <taxon>Corynebacteriaceae</taxon>
        <taxon>Corynebacterium</taxon>
    </lineage>
</organism>
<proteinExistence type="predicted"/>
<accession>A0A1N7JPN2</accession>
<sequence length="269" mass="29957">MRGKHSKQQGLSLQEIREIAAAFPRAAVTGPAAAVALGFPTLGWVEAVDLRYLSGAKSGKQPKDPRVIYRSGQVRSDLVQEHNGVTTVHPIHVLFDIYRYYGRLEALVPLEHVRFHQRISQEELLDAVHSMLPRANGIRGFEELVGWSAGTSQSPLETIGRDAVLQAEIPEVHSIQFQVRFEYTGPFGEYRTAVVDALINGWLVVEFDGRLKYDGTYGAPTDVVLAELERQKQLQSLGLTVIRAGWRDVMTGKLVSDIRRLLRAHPKAA</sequence>
<dbReference type="EMBL" id="FTOF01000010">
    <property type="protein sequence ID" value="SIS51323.1"/>
    <property type="molecule type" value="Genomic_DNA"/>
</dbReference>
<keyword evidence="2" id="KW-1185">Reference proteome</keyword>
<dbReference type="OrthoDB" id="4427526at2"/>
<evidence type="ECO:0008006" key="3">
    <source>
        <dbReference type="Google" id="ProtNLM"/>
    </source>
</evidence>
<protein>
    <recommendedName>
        <fullName evidence="3">DUF559 domain-containing protein</fullName>
    </recommendedName>
</protein>